<dbReference type="EMBL" id="CM056743">
    <property type="protein sequence ID" value="KAJ8669165.1"/>
    <property type="molecule type" value="Genomic_DNA"/>
</dbReference>
<protein>
    <submittedName>
        <fullName evidence="1">Uncharacterized protein</fullName>
    </submittedName>
</protein>
<sequence length="274" mass="30697">MLGGFNKISLGLAREPLEAKVLTVATVIVYIFALSQGEPQIPKNTLDRQGAIVDREIATIGGAPRSVDGFQPEPMIVASSSDEDYDEDGVEFDLDVSSSSEDESDVSSSSLDDEYSSDETPPDESDSEVEEREDITESLESLPALVSSTLSYNNSKVTLEQAMFMLADIFVECKLPKDTLDRIVKMFNYVLPEGHSFPNSGYLFLLDLKGYEPDNEPIRHHYCKECYFDFKSVKPHDAECSCCQSTRGYGVFYEFDIKKQIKFLFEHRNLGNLL</sequence>
<evidence type="ECO:0000313" key="1">
    <source>
        <dbReference type="EMBL" id="KAJ8669165.1"/>
    </source>
</evidence>
<name>A0ACC2NHX4_9HYME</name>
<organism evidence="1 2">
    <name type="scientific">Eretmocerus hayati</name>
    <dbReference type="NCBI Taxonomy" id="131215"/>
    <lineage>
        <taxon>Eukaryota</taxon>
        <taxon>Metazoa</taxon>
        <taxon>Ecdysozoa</taxon>
        <taxon>Arthropoda</taxon>
        <taxon>Hexapoda</taxon>
        <taxon>Insecta</taxon>
        <taxon>Pterygota</taxon>
        <taxon>Neoptera</taxon>
        <taxon>Endopterygota</taxon>
        <taxon>Hymenoptera</taxon>
        <taxon>Apocrita</taxon>
        <taxon>Proctotrupomorpha</taxon>
        <taxon>Chalcidoidea</taxon>
        <taxon>Aphelinidae</taxon>
        <taxon>Aphelininae</taxon>
        <taxon>Eretmocerus</taxon>
    </lineage>
</organism>
<comment type="caution">
    <text evidence="1">The sequence shown here is derived from an EMBL/GenBank/DDBJ whole genome shotgun (WGS) entry which is preliminary data.</text>
</comment>
<keyword evidence="2" id="KW-1185">Reference proteome</keyword>
<evidence type="ECO:0000313" key="2">
    <source>
        <dbReference type="Proteomes" id="UP001239111"/>
    </source>
</evidence>
<proteinExistence type="predicted"/>
<reference evidence="1" key="1">
    <citation type="submission" date="2023-04" db="EMBL/GenBank/DDBJ databases">
        <title>A chromosome-level genome assembly of the parasitoid wasp Eretmocerus hayati.</title>
        <authorList>
            <person name="Zhong Y."/>
            <person name="Liu S."/>
            <person name="Liu Y."/>
        </authorList>
    </citation>
    <scope>NUCLEOTIDE SEQUENCE</scope>
    <source>
        <strain evidence="1">ZJU_SS_LIU_2023</strain>
    </source>
</reference>
<dbReference type="Proteomes" id="UP001239111">
    <property type="component" value="Chromosome 3"/>
</dbReference>
<gene>
    <name evidence="1" type="ORF">QAD02_000424</name>
</gene>
<accession>A0ACC2NHX4</accession>